<name>A0AAE0SUM5_9BIVA</name>
<evidence type="ECO:0000313" key="3">
    <source>
        <dbReference type="Proteomes" id="UP001195483"/>
    </source>
</evidence>
<reference evidence="2" key="1">
    <citation type="journal article" date="2021" name="Genome Biol. Evol.">
        <title>A High-Quality Reference Genome for a Parasitic Bivalve with Doubly Uniparental Inheritance (Bivalvia: Unionida).</title>
        <authorList>
            <person name="Smith C.H."/>
        </authorList>
    </citation>
    <scope>NUCLEOTIDE SEQUENCE</scope>
    <source>
        <strain evidence="2">CHS0354</strain>
    </source>
</reference>
<keyword evidence="3" id="KW-1185">Reference proteome</keyword>
<proteinExistence type="predicted"/>
<dbReference type="AlphaFoldDB" id="A0AAE0SUM5"/>
<reference evidence="2" key="2">
    <citation type="journal article" date="2021" name="Genome Biol. Evol.">
        <title>Developing a high-quality reference genome for a parasitic bivalve with doubly uniparental inheritance (Bivalvia: Unionida).</title>
        <authorList>
            <person name="Smith C.H."/>
        </authorList>
    </citation>
    <scope>NUCLEOTIDE SEQUENCE</scope>
    <source>
        <strain evidence="2">CHS0354</strain>
        <tissue evidence="2">Mantle</tissue>
    </source>
</reference>
<protein>
    <submittedName>
        <fullName evidence="2">Uncharacterized protein</fullName>
    </submittedName>
</protein>
<sequence>MHKPGPGPTRKEAVPNPFQDNSALHKPLDALHQIVPDFGVRMMSNILLNTDPSPNENKGFEKNDVFKPCTMSFSAKRLSIYCKECEWILSDQSYYGELFYLRVHCHQTPANVHLNGEQISESGQRLCSVWYERLPEV</sequence>
<evidence type="ECO:0000256" key="1">
    <source>
        <dbReference type="SAM" id="MobiDB-lite"/>
    </source>
</evidence>
<organism evidence="2 3">
    <name type="scientific">Potamilus streckersoni</name>
    <dbReference type="NCBI Taxonomy" id="2493646"/>
    <lineage>
        <taxon>Eukaryota</taxon>
        <taxon>Metazoa</taxon>
        <taxon>Spiralia</taxon>
        <taxon>Lophotrochozoa</taxon>
        <taxon>Mollusca</taxon>
        <taxon>Bivalvia</taxon>
        <taxon>Autobranchia</taxon>
        <taxon>Heteroconchia</taxon>
        <taxon>Palaeoheterodonta</taxon>
        <taxon>Unionida</taxon>
        <taxon>Unionoidea</taxon>
        <taxon>Unionidae</taxon>
        <taxon>Ambleminae</taxon>
        <taxon>Lampsilini</taxon>
        <taxon>Potamilus</taxon>
    </lineage>
</organism>
<feature type="region of interest" description="Disordered" evidence="1">
    <location>
        <begin position="1"/>
        <end position="23"/>
    </location>
</feature>
<dbReference type="Proteomes" id="UP001195483">
    <property type="component" value="Unassembled WGS sequence"/>
</dbReference>
<evidence type="ECO:0000313" key="2">
    <source>
        <dbReference type="EMBL" id="KAK3597863.1"/>
    </source>
</evidence>
<accession>A0AAE0SUM5</accession>
<comment type="caution">
    <text evidence="2">The sequence shown here is derived from an EMBL/GenBank/DDBJ whole genome shotgun (WGS) entry which is preliminary data.</text>
</comment>
<reference evidence="2" key="3">
    <citation type="submission" date="2023-05" db="EMBL/GenBank/DDBJ databases">
        <authorList>
            <person name="Smith C.H."/>
        </authorList>
    </citation>
    <scope>NUCLEOTIDE SEQUENCE</scope>
    <source>
        <strain evidence="2">CHS0354</strain>
        <tissue evidence="2">Mantle</tissue>
    </source>
</reference>
<gene>
    <name evidence="2" type="ORF">CHS0354_029443</name>
</gene>
<dbReference type="EMBL" id="JAEAOA010001763">
    <property type="protein sequence ID" value="KAK3597863.1"/>
    <property type="molecule type" value="Genomic_DNA"/>
</dbReference>